<protein>
    <submittedName>
        <fullName evidence="2">Uncharacterized protein</fullName>
    </submittedName>
</protein>
<dbReference type="EnsemblMetazoa" id="Aqu2.1.00819_001">
    <property type="protein sequence ID" value="Aqu2.1.00819_001"/>
    <property type="gene ID" value="Aqu2.1.00819"/>
</dbReference>
<evidence type="ECO:0000256" key="1">
    <source>
        <dbReference type="SAM" id="MobiDB-lite"/>
    </source>
</evidence>
<evidence type="ECO:0000313" key="2">
    <source>
        <dbReference type="EnsemblMetazoa" id="Aqu2.1.00819_001"/>
    </source>
</evidence>
<proteinExistence type="predicted"/>
<sequence length="66" mass="7429">MASNQQSEELASTLMDLSDTIREKALSISEGDDSKTLIDRGKALQKRMRKKKSKEISETVTKDDIE</sequence>
<feature type="compositionally biased region" description="Basic residues" evidence="1">
    <location>
        <begin position="44"/>
        <end position="53"/>
    </location>
</feature>
<dbReference type="InParanoid" id="A0A1X7SFG7"/>
<reference evidence="2" key="1">
    <citation type="submission" date="2017-05" db="UniProtKB">
        <authorList>
            <consortium name="EnsemblMetazoa"/>
        </authorList>
    </citation>
    <scope>IDENTIFICATION</scope>
</reference>
<feature type="region of interest" description="Disordered" evidence="1">
    <location>
        <begin position="44"/>
        <end position="66"/>
    </location>
</feature>
<name>A0A1X7SFG7_AMPQE</name>
<organism evidence="2">
    <name type="scientific">Amphimedon queenslandica</name>
    <name type="common">Sponge</name>
    <dbReference type="NCBI Taxonomy" id="400682"/>
    <lineage>
        <taxon>Eukaryota</taxon>
        <taxon>Metazoa</taxon>
        <taxon>Porifera</taxon>
        <taxon>Demospongiae</taxon>
        <taxon>Heteroscleromorpha</taxon>
        <taxon>Haplosclerida</taxon>
        <taxon>Niphatidae</taxon>
        <taxon>Amphimedon</taxon>
    </lineage>
</organism>
<accession>A0A1X7SFG7</accession>
<dbReference type="AlphaFoldDB" id="A0A1X7SFG7"/>
<feature type="compositionally biased region" description="Basic and acidic residues" evidence="1">
    <location>
        <begin position="54"/>
        <end position="66"/>
    </location>
</feature>